<dbReference type="Proteomes" id="UP000008022">
    <property type="component" value="Unassembled WGS sequence"/>
</dbReference>
<reference evidence="3" key="1">
    <citation type="submission" date="2013-06" db="EMBL/GenBank/DDBJ databases">
        <authorList>
            <person name="Zhao Q."/>
        </authorList>
    </citation>
    <scope>NUCLEOTIDE SEQUENCE</scope>
    <source>
        <strain evidence="3">cv. W1943</strain>
    </source>
</reference>
<dbReference type="HOGENOM" id="CLU_2175164_0_0_1"/>
<reference evidence="2" key="2">
    <citation type="submission" date="2015-06" db="UniProtKB">
        <authorList>
            <consortium name="EnsemblPlants"/>
        </authorList>
    </citation>
    <scope>IDENTIFICATION</scope>
</reference>
<feature type="region of interest" description="Disordered" evidence="1">
    <location>
        <begin position="1"/>
        <end position="20"/>
    </location>
</feature>
<dbReference type="Gramene" id="ORUFI08G20770.1">
    <property type="protein sequence ID" value="ORUFI08G20770.1"/>
    <property type="gene ID" value="ORUFI08G20770"/>
</dbReference>
<sequence>MVDPCMREASPTTNGERRWWPHPLRRSCAAPHPPSLDAASLPPSSLRPLSLTVTMSPPPPHCMPSSTVGATIGHLAPLAGHLDLHHAARIDLSRSWPLAPSAKAWELAVG</sequence>
<protein>
    <submittedName>
        <fullName evidence="2">Uncharacterized protein</fullName>
    </submittedName>
</protein>
<evidence type="ECO:0000313" key="2">
    <source>
        <dbReference type="EnsemblPlants" id="ORUFI08G20770.1"/>
    </source>
</evidence>
<dbReference type="EnsemblPlants" id="ORUFI08G20770.1">
    <property type="protein sequence ID" value="ORUFI08G20770.1"/>
    <property type="gene ID" value="ORUFI08G20770"/>
</dbReference>
<evidence type="ECO:0000256" key="1">
    <source>
        <dbReference type="SAM" id="MobiDB-lite"/>
    </source>
</evidence>
<accession>A0A0E0QKG2</accession>
<name>A0A0E0QKG2_ORYRU</name>
<evidence type="ECO:0000313" key="3">
    <source>
        <dbReference type="Proteomes" id="UP000008022"/>
    </source>
</evidence>
<proteinExistence type="predicted"/>
<organism evidence="2 3">
    <name type="scientific">Oryza rufipogon</name>
    <name type="common">Brownbeard rice</name>
    <name type="synonym">Asian wild rice</name>
    <dbReference type="NCBI Taxonomy" id="4529"/>
    <lineage>
        <taxon>Eukaryota</taxon>
        <taxon>Viridiplantae</taxon>
        <taxon>Streptophyta</taxon>
        <taxon>Embryophyta</taxon>
        <taxon>Tracheophyta</taxon>
        <taxon>Spermatophyta</taxon>
        <taxon>Magnoliopsida</taxon>
        <taxon>Liliopsida</taxon>
        <taxon>Poales</taxon>
        <taxon>Poaceae</taxon>
        <taxon>BOP clade</taxon>
        <taxon>Oryzoideae</taxon>
        <taxon>Oryzeae</taxon>
        <taxon>Oryzinae</taxon>
        <taxon>Oryza</taxon>
    </lineage>
</organism>
<keyword evidence="3" id="KW-1185">Reference proteome</keyword>
<dbReference type="AlphaFoldDB" id="A0A0E0QKG2"/>